<dbReference type="CDD" id="cd11326">
    <property type="entry name" value="AmyAc_Glg_debranch"/>
    <property type="match status" value="1"/>
</dbReference>
<dbReference type="InterPro" id="IPR006047">
    <property type="entry name" value="GH13_cat_dom"/>
</dbReference>
<evidence type="ECO:0000256" key="3">
    <source>
        <dbReference type="ARBA" id="ARBA00023295"/>
    </source>
</evidence>
<dbReference type="Pfam" id="PF00128">
    <property type="entry name" value="Alpha-amylase"/>
    <property type="match status" value="1"/>
</dbReference>
<dbReference type="Gene3D" id="3.20.20.80">
    <property type="entry name" value="Glycosidases"/>
    <property type="match status" value="1"/>
</dbReference>
<evidence type="ECO:0000256" key="1">
    <source>
        <dbReference type="ARBA" id="ARBA00008061"/>
    </source>
</evidence>
<dbReference type="PANTHER" id="PTHR43002">
    <property type="entry name" value="GLYCOGEN DEBRANCHING ENZYME"/>
    <property type="match status" value="1"/>
</dbReference>
<evidence type="ECO:0000313" key="5">
    <source>
        <dbReference type="EMBL" id="CAA9320961.1"/>
    </source>
</evidence>
<reference evidence="5" key="1">
    <citation type="submission" date="2020-02" db="EMBL/GenBank/DDBJ databases">
        <authorList>
            <person name="Meier V. D."/>
        </authorList>
    </citation>
    <scope>NUCLEOTIDE SEQUENCE</scope>
    <source>
        <strain evidence="5">AVDCRST_MAG61</strain>
    </source>
</reference>
<dbReference type="Gene3D" id="2.60.40.10">
    <property type="entry name" value="Immunoglobulins"/>
    <property type="match status" value="1"/>
</dbReference>
<protein>
    <submittedName>
        <fullName evidence="5">GH13_11 / GH13 / GH13_10 / GH13_13 / CBM 48 / GH13_14 / GH13_36</fullName>
        <ecNumber evidence="5">3.2.1.196</ecNumber>
    </submittedName>
</protein>
<evidence type="ECO:0000256" key="2">
    <source>
        <dbReference type="ARBA" id="ARBA00022801"/>
    </source>
</evidence>
<name>A0A6J4L0T6_9ACTN</name>
<dbReference type="InterPro" id="IPR014756">
    <property type="entry name" value="Ig_E-set"/>
</dbReference>
<dbReference type="Gene3D" id="2.60.40.1180">
    <property type="entry name" value="Golgi alpha-mannosidase II"/>
    <property type="match status" value="1"/>
</dbReference>
<dbReference type="InterPro" id="IPR013783">
    <property type="entry name" value="Ig-like_fold"/>
</dbReference>
<proteinExistence type="inferred from homology"/>
<dbReference type="InterPro" id="IPR017853">
    <property type="entry name" value="GH"/>
</dbReference>
<feature type="domain" description="Glycosyl hydrolase family 13 catalytic" evidence="4">
    <location>
        <begin position="143"/>
        <end position="551"/>
    </location>
</feature>
<dbReference type="SUPFAM" id="SSF51445">
    <property type="entry name" value="(Trans)glycosidases"/>
    <property type="match status" value="1"/>
</dbReference>
<keyword evidence="2 5" id="KW-0378">Hydrolase</keyword>
<dbReference type="Pfam" id="PF02922">
    <property type="entry name" value="CBM_48"/>
    <property type="match status" value="1"/>
</dbReference>
<dbReference type="InterPro" id="IPR044505">
    <property type="entry name" value="GlgX_Isoamylase_N_E_set"/>
</dbReference>
<organism evidence="5">
    <name type="scientific">uncultured Friedmanniella sp</name>
    <dbReference type="NCBI Taxonomy" id="335381"/>
    <lineage>
        <taxon>Bacteria</taxon>
        <taxon>Bacillati</taxon>
        <taxon>Actinomycetota</taxon>
        <taxon>Actinomycetes</taxon>
        <taxon>Propionibacteriales</taxon>
        <taxon>Nocardioidaceae</taxon>
        <taxon>Friedmanniella</taxon>
        <taxon>environmental samples</taxon>
    </lineage>
</organism>
<dbReference type="EMBL" id="CADCTT010000296">
    <property type="protein sequence ID" value="CAA9320961.1"/>
    <property type="molecule type" value="Genomic_DNA"/>
</dbReference>
<dbReference type="GO" id="GO:0005980">
    <property type="term" value="P:glycogen catabolic process"/>
    <property type="evidence" value="ECO:0007669"/>
    <property type="project" value="InterPro"/>
</dbReference>
<gene>
    <name evidence="5" type="ORF">AVDCRST_MAG61-2322</name>
</gene>
<dbReference type="CDD" id="cd02856">
    <property type="entry name" value="E_set_GDE_Isoamylase_N"/>
    <property type="match status" value="1"/>
</dbReference>
<dbReference type="InterPro" id="IPR013780">
    <property type="entry name" value="Glyco_hydro_b"/>
</dbReference>
<accession>A0A6J4L0T6</accession>
<dbReference type="EC" id="3.2.1.196" evidence="5"/>
<dbReference type="GO" id="GO:0004135">
    <property type="term" value="F:amylo-alpha-1,6-glucosidase activity"/>
    <property type="evidence" value="ECO:0007669"/>
    <property type="project" value="InterPro"/>
</dbReference>
<dbReference type="AlphaFoldDB" id="A0A6J4L0T6"/>
<dbReference type="SUPFAM" id="SSF81296">
    <property type="entry name" value="E set domains"/>
    <property type="match status" value="1"/>
</dbReference>
<dbReference type="InterPro" id="IPR004193">
    <property type="entry name" value="Glyco_hydro_13_N"/>
</dbReference>
<comment type="similarity">
    <text evidence="1">Belongs to the glycosyl hydrolase 13 family.</text>
</comment>
<evidence type="ECO:0000259" key="4">
    <source>
        <dbReference type="SMART" id="SM00642"/>
    </source>
</evidence>
<dbReference type="InterPro" id="IPR011837">
    <property type="entry name" value="Glycogen_debranch_GlgX"/>
</dbReference>
<dbReference type="SUPFAM" id="SSF51011">
    <property type="entry name" value="Glycosyl hydrolase domain"/>
    <property type="match status" value="1"/>
</dbReference>
<dbReference type="GO" id="GO:0120549">
    <property type="term" value="F:limit dextrin alpha-1,6-maltotetraose-hydrolase activity"/>
    <property type="evidence" value="ECO:0007669"/>
    <property type="project" value="UniProtKB-EC"/>
</dbReference>
<sequence length="681" mass="75380">MRDGGTTFGLWAPRATRVELALVGEDRSQTNHDLQLGSDGVWSAHLPGIGPEQRYGYRVHGPWDPRAGARFNPAKLLLDPYARAVTGGVDYSGPILDHVDESNFLPDTTDSFASVPLSVVVADSPPPLPIARPVPIERSVIYELHVKGFTQLHPAVPEHLRGTYAGLAYPAVVQHLVDLGVTAVELLPVHQFVSEPFLIRRGLSNYWGYNTLGYFAPHAAFGSVGTLGQQVREFKEMVSALHAAGIEVILDVVYNHTGEGGHEGPTLAFRGLDHLGYYRLTDDQRNDFDVTGCGNSVDTSEPGVLQLVLDSLRYWVTEMGVDGFRFDLVTTLVRDERHHVDQEHPFKQALRADPVLSRVKLIAEPWDMGPYGYQVGAFGAGWSEWNDRFRNYVRDFWRGNTHGVAELAQRLVGSPDIFATRAPEASINFITAHDGFTLRDLVTYDVKHNGVNGESNRDGTDDNRSWNCGVEGETGDDYVNGLRHRQAQNLMATLLLSNGVPMITAGDELGRTQHGNNNAYCQDSPVSWLHWDTAMDWSDLTELTRRLLELRAEHPVFRRIAYRHGESLLDPKGQPTGRKNLAWFGGAMHEMTAEDWHDGGRRTLGIYLAEDDPQREQDAAFLVWLHSGATPVRVGLPDGVWANTYTVLASSAGEHELPGDKLPAGSYLELPGRTVVVLQVD</sequence>
<dbReference type="NCBIfam" id="TIGR02100">
    <property type="entry name" value="glgX_debranch"/>
    <property type="match status" value="1"/>
</dbReference>
<dbReference type="SMART" id="SM00642">
    <property type="entry name" value="Aamy"/>
    <property type="match status" value="1"/>
</dbReference>
<keyword evidence="3 5" id="KW-0326">Glycosidase</keyword>